<dbReference type="KEGG" id="cme:CYME_CMR375C"/>
<keyword evidence="2" id="KW-0472">Membrane</keyword>
<evidence type="ECO:0000256" key="1">
    <source>
        <dbReference type="SAM" id="MobiDB-lite"/>
    </source>
</evidence>
<dbReference type="EMBL" id="AP006500">
    <property type="protein sequence ID" value="BAM82568.1"/>
    <property type="molecule type" value="Genomic_DNA"/>
</dbReference>
<keyword evidence="2" id="KW-0812">Transmembrane</keyword>
<feature type="compositionally biased region" description="Basic and acidic residues" evidence="1">
    <location>
        <begin position="104"/>
        <end position="116"/>
    </location>
</feature>
<dbReference type="HOGENOM" id="CLU_269846_0_0_1"/>
<dbReference type="OrthoDB" id="10529181at2759"/>
<evidence type="ECO:0000313" key="4">
    <source>
        <dbReference type="Proteomes" id="UP000007014"/>
    </source>
</evidence>
<feature type="transmembrane region" description="Helical" evidence="2">
    <location>
        <begin position="819"/>
        <end position="843"/>
    </location>
</feature>
<accession>M1VLI1</accession>
<reference evidence="3 4" key="2">
    <citation type="journal article" date="2007" name="BMC Biol.">
        <title>A 100%-complete sequence reveals unusually simple genomic features in the hot-spring red alga Cyanidioschyzon merolae.</title>
        <authorList>
            <person name="Nozaki H."/>
            <person name="Takano H."/>
            <person name="Misumi O."/>
            <person name="Terasawa K."/>
            <person name="Matsuzaki M."/>
            <person name="Maruyama S."/>
            <person name="Nishida K."/>
            <person name="Yagisawa F."/>
            <person name="Yoshida Y."/>
            <person name="Fujiwara T."/>
            <person name="Takio S."/>
            <person name="Tamura K."/>
            <person name="Chung S.J."/>
            <person name="Nakamura S."/>
            <person name="Kuroiwa H."/>
            <person name="Tanaka K."/>
            <person name="Sato N."/>
            <person name="Kuroiwa T."/>
        </authorList>
    </citation>
    <scope>NUCLEOTIDE SEQUENCE [LARGE SCALE GENOMIC DNA]</scope>
    <source>
        <strain evidence="3 4">10D</strain>
    </source>
</reference>
<keyword evidence="4" id="KW-1185">Reference proteome</keyword>
<proteinExistence type="predicted"/>
<dbReference type="Proteomes" id="UP000007014">
    <property type="component" value="Chromosome 18"/>
</dbReference>
<dbReference type="Gramene" id="CMR375CT">
    <property type="protein sequence ID" value="CMR375CT"/>
    <property type="gene ID" value="CMR375C"/>
</dbReference>
<evidence type="ECO:0000256" key="2">
    <source>
        <dbReference type="SAM" id="Phobius"/>
    </source>
</evidence>
<dbReference type="GeneID" id="16997039"/>
<dbReference type="RefSeq" id="XP_005538604.1">
    <property type="nucleotide sequence ID" value="XM_005538547.1"/>
</dbReference>
<feature type="compositionally biased region" description="Basic and acidic residues" evidence="1">
    <location>
        <begin position="1"/>
        <end position="13"/>
    </location>
</feature>
<reference evidence="3 4" key="1">
    <citation type="journal article" date="2004" name="Nature">
        <title>Genome sequence of the ultrasmall unicellular red alga Cyanidioschyzon merolae 10D.</title>
        <authorList>
            <person name="Matsuzaki M."/>
            <person name="Misumi O."/>
            <person name="Shin-i T."/>
            <person name="Maruyama S."/>
            <person name="Takahara M."/>
            <person name="Miyagishima S."/>
            <person name="Mori T."/>
            <person name="Nishida K."/>
            <person name="Yagisawa F."/>
            <person name="Nishida K."/>
            <person name="Yoshida Y."/>
            <person name="Nishimura Y."/>
            <person name="Nakao S."/>
            <person name="Kobayashi T."/>
            <person name="Momoyama Y."/>
            <person name="Higashiyama T."/>
            <person name="Minoda A."/>
            <person name="Sano M."/>
            <person name="Nomoto H."/>
            <person name="Oishi K."/>
            <person name="Hayashi H."/>
            <person name="Ohta F."/>
            <person name="Nishizaka S."/>
            <person name="Haga S."/>
            <person name="Miura S."/>
            <person name="Morishita T."/>
            <person name="Kabeya Y."/>
            <person name="Terasawa K."/>
            <person name="Suzuki Y."/>
            <person name="Ishii Y."/>
            <person name="Asakawa S."/>
            <person name="Takano H."/>
            <person name="Ohta N."/>
            <person name="Kuroiwa H."/>
            <person name="Tanaka K."/>
            <person name="Shimizu N."/>
            <person name="Sugano S."/>
            <person name="Sato N."/>
            <person name="Nozaki H."/>
            <person name="Ogasawara N."/>
            <person name="Kohara Y."/>
            <person name="Kuroiwa T."/>
        </authorList>
    </citation>
    <scope>NUCLEOTIDE SEQUENCE [LARGE SCALE GENOMIC DNA]</scope>
    <source>
        <strain evidence="3 4">10D</strain>
    </source>
</reference>
<feature type="region of interest" description="Disordered" evidence="1">
    <location>
        <begin position="95"/>
        <end position="127"/>
    </location>
</feature>
<protein>
    <submittedName>
        <fullName evidence="3">Uncharacterized protein</fullName>
    </submittedName>
</protein>
<feature type="region of interest" description="Disordered" evidence="1">
    <location>
        <begin position="470"/>
        <end position="490"/>
    </location>
</feature>
<keyword evidence="2" id="KW-1133">Transmembrane helix</keyword>
<dbReference type="AlphaFoldDB" id="M1VLI1"/>
<organism evidence="3 4">
    <name type="scientific">Cyanidioschyzon merolae (strain NIES-3377 / 10D)</name>
    <name type="common">Unicellular red alga</name>
    <dbReference type="NCBI Taxonomy" id="280699"/>
    <lineage>
        <taxon>Eukaryota</taxon>
        <taxon>Rhodophyta</taxon>
        <taxon>Bangiophyceae</taxon>
        <taxon>Cyanidiales</taxon>
        <taxon>Cyanidiaceae</taxon>
        <taxon>Cyanidioschyzon</taxon>
    </lineage>
</organism>
<feature type="compositionally biased region" description="Polar residues" evidence="1">
    <location>
        <begin position="474"/>
        <end position="485"/>
    </location>
</feature>
<feature type="region of interest" description="Disordered" evidence="1">
    <location>
        <begin position="1"/>
        <end position="29"/>
    </location>
</feature>
<evidence type="ECO:0000313" key="3">
    <source>
        <dbReference type="EMBL" id="BAM82568.1"/>
    </source>
</evidence>
<gene>
    <name evidence="3" type="ORF">CYME_CMR375C</name>
</gene>
<sequence>MESLHERPRETGEHVGSWNSEKTRHSRGLRVGRSFSAEQLHIAGRPFEPLAKELRLLGSVGGSGSSTVGTGSFSHCNSEYESTCRAYNARQNQSRATAAAVVPERPRHSDTTEDGNRQAASSERGTKKLSFRQLKSLHVSLSTVERAVAAAGAKESNEKASELKVIESVTPSSLLQEALMRASRRRADGKMIINLSALTEAIDELGRATEQLDCYTAHLYQAQALGSNRYVRLRAGPEAVAQRTLALDLVSDALSKALGTLSENSNLIRRSRKELHVSEELFERKVSKRSFLRSVVQSLETIRRMQQLLDEVRDALRLHQYDEANRLCKSFDLLYRSSLLRRELGSVVRKGRIFRDFSDVFMDLAARSLQCMFEQVQGLCCKFDAEVFQAVWNAYENLGAELVLAERFAYALEHVLAEIRARALECAQWRQASGATLNELSKREAAVASPLLASFTNVWQAAGAHANALAPRTPKSQHVPSNTAPSGGELASRPRNPWEFLDCWAGFLSAICYPVRQLFEHPRISKRFRSIVWEALQARLDADCDFMANQLVAEHDTYPVVTLAELWRSQLVLHALETQWISIAADDHFPEDADGRAAGIYSFDATAPRKHSMVTASPNGSVVRTSSLELNAERLLRGTRQRKQRTLPLATIHENIVKPLLKSYIDLFKRDIESRFMEIFATPNDWQAISVQSLGNTDTRNQMQLDQNRFVPETWRSYWETIRAWYAVPDADPDSCLVVKVLTHELASLRVEDLLSIIWERLHRDEGYSIPDDYTFTGASVFGIECIGTLASMLYAPSEYANVAPAGLFAEAIQQIALFAMYLLGVVYAPCFMATGILGGSLVQLEKYESLRPALSAYQRALLAHFLHEPGSSAASSTALQRPRSELNLSKFCCAVESAWTIGQVAALTLETAATFQEQTQVAYRPESRWRNAFVAEALGRANQLRGLADALQLALYRSLAPALVDTAEITRNVVQQLKQKKAPWWQSITQGQSPVSPSAEGAVHETLGEASAGGNEDAVSVSRASPYVAQITARLRMLHESRGLPAHAEEPLWRACVFGVLVAVQDGIAQIPVTSVDIQCVSQALVDAKTLIGNLEEVLGFHPLPYASELCQFIQLHLAPLPRILQWIATHRETLSRATMRGLVRHGVRLSIDDENASKTFSDEAIERLLTEAAAEVPETAARTSPQVTSEDATDGMQVSVTVLRLDAL</sequence>
<name>M1VLI1_CYAM1</name>